<feature type="domain" description="Major facilitator superfamily (MFS) profile" evidence="10">
    <location>
        <begin position="1"/>
        <end position="232"/>
    </location>
</feature>
<feature type="transmembrane region" description="Helical" evidence="9">
    <location>
        <begin position="206"/>
        <end position="227"/>
    </location>
</feature>
<dbReference type="InterPro" id="IPR020846">
    <property type="entry name" value="MFS_dom"/>
</dbReference>
<keyword evidence="3" id="KW-1003">Cell membrane</keyword>
<evidence type="ECO:0000256" key="6">
    <source>
        <dbReference type="ARBA" id="ARBA00023136"/>
    </source>
</evidence>
<dbReference type="PROSITE" id="PS50850">
    <property type="entry name" value="MFS"/>
    <property type="match status" value="1"/>
</dbReference>
<keyword evidence="5 9" id="KW-1133">Transmembrane helix</keyword>
<evidence type="ECO:0000313" key="11">
    <source>
        <dbReference type="EMBL" id="GAA2772008.1"/>
    </source>
</evidence>
<feature type="region of interest" description="Disordered" evidence="8">
    <location>
        <begin position="253"/>
        <end position="325"/>
    </location>
</feature>
<dbReference type="Pfam" id="PF07690">
    <property type="entry name" value="MFS_1"/>
    <property type="match status" value="1"/>
</dbReference>
<dbReference type="Gene3D" id="1.20.1250.20">
    <property type="entry name" value="MFS general substrate transporter like domains"/>
    <property type="match status" value="1"/>
</dbReference>
<evidence type="ECO:0000256" key="8">
    <source>
        <dbReference type="SAM" id="MobiDB-lite"/>
    </source>
</evidence>
<gene>
    <name evidence="11" type="ORF">GCM10010521_57500</name>
</gene>
<keyword evidence="4 9" id="KW-0812">Transmembrane</keyword>
<feature type="transmembrane region" description="Helical" evidence="9">
    <location>
        <begin position="64"/>
        <end position="90"/>
    </location>
</feature>
<feature type="transmembrane region" description="Helical" evidence="9">
    <location>
        <begin position="127"/>
        <end position="147"/>
    </location>
</feature>
<dbReference type="Proteomes" id="UP001500893">
    <property type="component" value="Unassembled WGS sequence"/>
</dbReference>
<evidence type="ECO:0000256" key="9">
    <source>
        <dbReference type="SAM" id="Phobius"/>
    </source>
</evidence>
<keyword evidence="12" id="KW-1185">Reference proteome</keyword>
<evidence type="ECO:0000256" key="1">
    <source>
        <dbReference type="ARBA" id="ARBA00004651"/>
    </source>
</evidence>
<dbReference type="SUPFAM" id="SSF103473">
    <property type="entry name" value="MFS general substrate transporter"/>
    <property type="match status" value="1"/>
</dbReference>
<reference evidence="11 12" key="1">
    <citation type="journal article" date="2019" name="Int. J. Syst. Evol. Microbiol.">
        <title>The Global Catalogue of Microorganisms (GCM) 10K type strain sequencing project: providing services to taxonomists for standard genome sequencing and annotation.</title>
        <authorList>
            <consortium name="The Broad Institute Genomics Platform"/>
            <consortium name="The Broad Institute Genome Sequencing Center for Infectious Disease"/>
            <person name="Wu L."/>
            <person name="Ma J."/>
        </authorList>
    </citation>
    <scope>NUCLEOTIDE SEQUENCE [LARGE SCALE GENOMIC DNA]</scope>
    <source>
        <strain evidence="11 12">JCM 11574</strain>
    </source>
</reference>
<dbReference type="InterPro" id="IPR011701">
    <property type="entry name" value="MFS"/>
</dbReference>
<name>A0ABN3UYR5_9ACTN</name>
<dbReference type="InterPro" id="IPR036259">
    <property type="entry name" value="MFS_trans_sf"/>
</dbReference>
<comment type="subcellular location">
    <subcellularLocation>
        <location evidence="1">Cell membrane</location>
        <topology evidence="1">Multi-pass membrane protein</topology>
    </subcellularLocation>
</comment>
<accession>A0ABN3UYR5</accession>
<feature type="transmembrane region" description="Helical" evidence="9">
    <location>
        <begin position="38"/>
        <end position="57"/>
    </location>
</feature>
<evidence type="ECO:0000259" key="10">
    <source>
        <dbReference type="PROSITE" id="PS50850"/>
    </source>
</evidence>
<dbReference type="PANTHER" id="PTHR42718:SF46">
    <property type="entry name" value="BLR6921 PROTEIN"/>
    <property type="match status" value="1"/>
</dbReference>
<sequence length="504" mass="51494">MLQLAGAAALLVLFFVIQKSVREPLMPLGIWRVPRLGSANLAMALLGAAWIPMWYFLNLYLQQVLGYGAFASGAALLPMTGLLMIFMTAITAKLLAKFGAKPLIGGGLLVLAAGLLWLSAVEPTGTFAVDVLPASLVAALGMSLAYIPAMLAAMSGAPQEQAGLASGIVNTTYQVGSALGLAALTAVATSQGAGQLGNLPALTDGFSAAFVWAAAIAAVGGLITLLVMRGEKTANGSDADPVGQGERVRAQLPSRSADCGTAPRDHQEPSAARSQTGQRMALSPSGAAGDAVPRGAPAQNHSKGRPGLHGPSSASGRGQTVGELLPAPLGSGRTLPVQGSGFDQAPESVVGIGQGDAECLSQLGGPEVTQPTCFFVSAGENRCVTQQLVGVAVDSDLLTSLQADSDSLAGLLVQADQPDAVCADVSGSQQEIELAEELVHEAVGHRFHAAEVDGQQGDGSSGRQLLFQSSASIGTLNPGGEKRAVLFHGVSEQRLAFLRFHFIH</sequence>
<keyword evidence="6 9" id="KW-0472">Membrane</keyword>
<evidence type="ECO:0000256" key="4">
    <source>
        <dbReference type="ARBA" id="ARBA00022692"/>
    </source>
</evidence>
<evidence type="ECO:0000313" key="12">
    <source>
        <dbReference type="Proteomes" id="UP001500893"/>
    </source>
</evidence>
<evidence type="ECO:0000256" key="5">
    <source>
        <dbReference type="ARBA" id="ARBA00022989"/>
    </source>
</evidence>
<keyword evidence="7" id="KW-0046">Antibiotic resistance</keyword>
<organism evidence="11 12">
    <name type="scientific">Streptomyces rameus</name>
    <dbReference type="NCBI Taxonomy" id="68261"/>
    <lineage>
        <taxon>Bacteria</taxon>
        <taxon>Bacillati</taxon>
        <taxon>Actinomycetota</taxon>
        <taxon>Actinomycetes</taxon>
        <taxon>Kitasatosporales</taxon>
        <taxon>Streptomycetaceae</taxon>
        <taxon>Streptomyces</taxon>
    </lineage>
</organism>
<keyword evidence="2" id="KW-0813">Transport</keyword>
<protein>
    <recommendedName>
        <fullName evidence="10">Major facilitator superfamily (MFS) profile domain-containing protein</fullName>
    </recommendedName>
</protein>
<feature type="transmembrane region" description="Helical" evidence="9">
    <location>
        <begin position="102"/>
        <end position="120"/>
    </location>
</feature>
<evidence type="ECO:0000256" key="2">
    <source>
        <dbReference type="ARBA" id="ARBA00022448"/>
    </source>
</evidence>
<dbReference type="EMBL" id="BAAAVM010000108">
    <property type="protein sequence ID" value="GAA2772008.1"/>
    <property type="molecule type" value="Genomic_DNA"/>
</dbReference>
<proteinExistence type="predicted"/>
<comment type="caution">
    <text evidence="11">The sequence shown here is derived from an EMBL/GenBank/DDBJ whole genome shotgun (WGS) entry which is preliminary data.</text>
</comment>
<evidence type="ECO:0000256" key="3">
    <source>
        <dbReference type="ARBA" id="ARBA00022475"/>
    </source>
</evidence>
<evidence type="ECO:0000256" key="7">
    <source>
        <dbReference type="ARBA" id="ARBA00023251"/>
    </source>
</evidence>
<dbReference type="PANTHER" id="PTHR42718">
    <property type="entry name" value="MAJOR FACILITATOR SUPERFAMILY MULTIDRUG TRANSPORTER MFSC"/>
    <property type="match status" value="1"/>
</dbReference>